<dbReference type="EMBL" id="UGHR01000001">
    <property type="protein sequence ID" value="STQ90055.1"/>
    <property type="molecule type" value="Genomic_DNA"/>
</dbReference>
<organism evidence="1 3">
    <name type="scientific">Iodobacter fluviatilis</name>
    <dbReference type="NCBI Taxonomy" id="537"/>
    <lineage>
        <taxon>Bacteria</taxon>
        <taxon>Pseudomonadati</taxon>
        <taxon>Pseudomonadota</taxon>
        <taxon>Betaproteobacteria</taxon>
        <taxon>Neisseriales</taxon>
        <taxon>Chitinibacteraceae</taxon>
        <taxon>Iodobacter</taxon>
    </lineage>
</organism>
<dbReference type="EMBL" id="SMBT01000009">
    <property type="protein sequence ID" value="TCU84590.1"/>
    <property type="molecule type" value="Genomic_DNA"/>
</dbReference>
<dbReference type="Proteomes" id="UP000295794">
    <property type="component" value="Unassembled WGS sequence"/>
</dbReference>
<reference evidence="1 3" key="1">
    <citation type="submission" date="2018-06" db="EMBL/GenBank/DDBJ databases">
        <authorList>
            <consortium name="Pathogen Informatics"/>
            <person name="Doyle S."/>
        </authorList>
    </citation>
    <scope>NUCLEOTIDE SEQUENCE [LARGE SCALE GENOMIC DNA]</scope>
    <source>
        <strain evidence="1 3">NCTC11159</strain>
    </source>
</reference>
<keyword evidence="4" id="KW-1185">Reference proteome</keyword>
<name>A0A377Q5M4_9NEIS</name>
<evidence type="ECO:0000313" key="3">
    <source>
        <dbReference type="Proteomes" id="UP000255108"/>
    </source>
</evidence>
<sequence length="71" mass="8005">MAVKYVVKDEHTLGYINDEYPGLMGVLFGSRLKGGHDWLNGPVHITSDTQVRSATKEDFETFRVVMPSDFT</sequence>
<evidence type="ECO:0000313" key="4">
    <source>
        <dbReference type="Proteomes" id="UP000295794"/>
    </source>
</evidence>
<dbReference type="AlphaFoldDB" id="A0A377Q5M4"/>
<accession>A0A377Q5M4</accession>
<reference evidence="2 4" key="2">
    <citation type="submission" date="2019-03" db="EMBL/GenBank/DDBJ databases">
        <title>Genomic Encyclopedia of Type Strains, Phase IV (KMG-IV): sequencing the most valuable type-strain genomes for metagenomic binning, comparative biology and taxonomic classification.</title>
        <authorList>
            <person name="Goeker M."/>
        </authorList>
    </citation>
    <scope>NUCLEOTIDE SEQUENCE [LARGE SCALE GENOMIC DNA]</scope>
    <source>
        <strain evidence="2 4">DSM 3764</strain>
    </source>
</reference>
<gene>
    <name evidence="2" type="ORF">EV682_109115</name>
    <name evidence="1" type="ORF">NCTC11159_01113</name>
</gene>
<dbReference type="Proteomes" id="UP000255108">
    <property type="component" value="Unassembled WGS sequence"/>
</dbReference>
<evidence type="ECO:0000313" key="1">
    <source>
        <dbReference type="EMBL" id="STQ90055.1"/>
    </source>
</evidence>
<evidence type="ECO:0000313" key="2">
    <source>
        <dbReference type="EMBL" id="TCU84590.1"/>
    </source>
</evidence>
<proteinExistence type="predicted"/>
<protein>
    <submittedName>
        <fullName evidence="1">Uncharacterized protein</fullName>
    </submittedName>
</protein>